<protein>
    <submittedName>
        <fullName evidence="2">Uncharacterized protein</fullName>
    </submittedName>
</protein>
<evidence type="ECO:0000256" key="1">
    <source>
        <dbReference type="SAM" id="MobiDB-lite"/>
    </source>
</evidence>
<gene>
    <name evidence="2" type="primary">ABSGL_13745.1 scaffold 14320</name>
</gene>
<reference evidence="2" key="1">
    <citation type="submission" date="2016-04" db="EMBL/GenBank/DDBJ databases">
        <authorList>
            <person name="Evans L.H."/>
            <person name="Alamgir A."/>
            <person name="Owens N."/>
            <person name="Weber N.D."/>
            <person name="Virtaneva K."/>
            <person name="Barbian K."/>
            <person name="Babar A."/>
            <person name="Rosenke K."/>
        </authorList>
    </citation>
    <scope>NUCLEOTIDE SEQUENCE [LARGE SCALE GENOMIC DNA]</scope>
    <source>
        <strain evidence="2">CBS 101.48</strain>
    </source>
</reference>
<evidence type="ECO:0000313" key="2">
    <source>
        <dbReference type="EMBL" id="SAM08084.1"/>
    </source>
</evidence>
<proteinExistence type="predicted"/>
<evidence type="ECO:0000313" key="3">
    <source>
        <dbReference type="Proteomes" id="UP000078561"/>
    </source>
</evidence>
<dbReference type="AlphaFoldDB" id="A0A168S910"/>
<dbReference type="Proteomes" id="UP000078561">
    <property type="component" value="Unassembled WGS sequence"/>
</dbReference>
<sequence length="152" mass="17469">MHRLKRFGFTRSDEQQSSTSSNAIDRDEVEDKDDMPSELELIKGSYTKLQEEISPLLRQSSAFNKNSAFHLCRLQAVFHYFKLRMDGVKCMKASIEACTQIWNDKATIYRARTIRKHWAKEYMEAGALSLFNQGKHAKTVSVLSLEDVAMDA</sequence>
<dbReference type="InParanoid" id="A0A168S910"/>
<name>A0A168S910_ABSGL</name>
<organism evidence="2">
    <name type="scientific">Absidia glauca</name>
    <name type="common">Pin mould</name>
    <dbReference type="NCBI Taxonomy" id="4829"/>
    <lineage>
        <taxon>Eukaryota</taxon>
        <taxon>Fungi</taxon>
        <taxon>Fungi incertae sedis</taxon>
        <taxon>Mucoromycota</taxon>
        <taxon>Mucoromycotina</taxon>
        <taxon>Mucoromycetes</taxon>
        <taxon>Mucorales</taxon>
        <taxon>Cunninghamellaceae</taxon>
        <taxon>Absidia</taxon>
    </lineage>
</organism>
<feature type="region of interest" description="Disordered" evidence="1">
    <location>
        <begin position="1"/>
        <end position="34"/>
    </location>
</feature>
<dbReference type="STRING" id="4829.A0A168S910"/>
<dbReference type="EMBL" id="LT554883">
    <property type="protein sequence ID" value="SAM08084.1"/>
    <property type="molecule type" value="Genomic_DNA"/>
</dbReference>
<keyword evidence="3" id="KW-1185">Reference proteome</keyword>
<accession>A0A168S910</accession>